<feature type="domain" description="RRM" evidence="3">
    <location>
        <begin position="559"/>
        <end position="631"/>
    </location>
</feature>
<dbReference type="InterPro" id="IPR000504">
    <property type="entry name" value="RRM_dom"/>
</dbReference>
<keyword evidence="1" id="KW-0694">RNA-binding</keyword>
<sequence length="1101" mass="121881">MVSADQPLKKRKLYESHNSPPQSLSDDEIQRRRRNQEEIRNVYEHYKLLKQCISNKNPNFMPKLEESYLALLTASRGCTSVQRIVAEFIPRYASFCPTALEAATKAVINIHNCSLAVINRGEDGDGVACRTATLCISGLVEICQAAQSEAPTSSVIQRICSSVFIDVLSFFVSTFNGIDLFHIVDKGVLKMQDSTSLFSDFKQKISAEDDNEVAKLSKLRALSLIWILFCCPKNALAASFELCDSVATEELHNHGLYFLRQITSEFEPNDVANHVDSKKGGIVLSTDSDNPMHETEEITHHGLVSHDNHKSDGPPLILKKCLLGLVVSKNLPLRKWMFLRYKKFCTSASSQVASKITSLLEEVFQSFAEQVKAADDQLNSIEDNSIASKNFSAQYLGLKRQNSEICRRDGPYVNNLTEKLLDQKLTDSRPLISPETPMRVTVGSNVDVGGPRSMDFDTSDAGEVLRPRSSTPRDLLNNQMHSPIRRKSFDMRSNSFEGTSYFIIVKTLPLKSSAGSIGHLQLPFDSPQPHMPLPSPSTSHGSWFSDGDPAAMDIFSASRRLWLGSLGPDASEALVRFQFEKFGPTEQFLYHPYKGFASVEYKNLMDAVRARGYMRGCAPWGAPLHVKFLDIGLGTRGAINGVAIGSCCHVYVGNVPTQWAKDEILHEIKKVVYKGPLMLTDLRSEMAVLMEFGNPEEAANVMAHLRQWRKESCKYLLPSNVGPANARMHLESSRHGPITPAYFRSKSGNSFTESPHAQTVLESPSESYRTKIRGGLVANEQMWTYNNPKTEIYPAQGTHSFMTTASQGPPLPPQPNYASSSMRPYFPLSNCWEARSLSNPHPPNPASVGLVPTIIHTPVVPPPFLPPSVTPLTQMPGSSVQQFDQTFFRPAVPPPLINVPPQPELAPPLPPPPSSPPPLPQSLPPVVPPPPSSPPPLPPREYSNVVSSGPCIAHSWQGTLSKSGVHYCTVNAQRLHSDMCKYSNASSEPAEWPAKLDMTKRTDFRHVKTTFSSTPAHKREVCQLLPSAAGDYKGFQDFISYLKQRECAGVIKIPAARPMWARLLFILPYSPEVVSMLSISPTSTDCLVALVLPKETNFEWV</sequence>
<name>A0AAF1APV9_DAUCS</name>
<dbReference type="EMBL" id="CP093345">
    <property type="protein sequence ID" value="WOG90763.1"/>
    <property type="molecule type" value="Genomic_DNA"/>
</dbReference>
<reference evidence="4" key="1">
    <citation type="journal article" date="2016" name="Nat. Genet.">
        <title>A high-quality carrot genome assembly provides new insights into carotenoid accumulation and asterid genome evolution.</title>
        <authorList>
            <person name="Iorizzo M."/>
            <person name="Ellison S."/>
            <person name="Senalik D."/>
            <person name="Zeng P."/>
            <person name="Satapoomin P."/>
            <person name="Huang J."/>
            <person name="Bowman M."/>
            <person name="Iovene M."/>
            <person name="Sanseverino W."/>
            <person name="Cavagnaro P."/>
            <person name="Yildiz M."/>
            <person name="Macko-Podgorni A."/>
            <person name="Moranska E."/>
            <person name="Grzebelus E."/>
            <person name="Grzebelus D."/>
            <person name="Ashrafi H."/>
            <person name="Zheng Z."/>
            <person name="Cheng S."/>
            <person name="Spooner D."/>
            <person name="Van Deynze A."/>
            <person name="Simon P."/>
        </authorList>
    </citation>
    <scope>NUCLEOTIDE SEQUENCE</scope>
    <source>
        <tissue evidence="4">Leaf</tissue>
    </source>
</reference>
<dbReference type="GO" id="GO:0003723">
    <property type="term" value="F:RNA binding"/>
    <property type="evidence" value="ECO:0007669"/>
    <property type="project" value="UniProtKB-UniRule"/>
</dbReference>
<dbReference type="InterPro" id="IPR052586">
    <property type="entry name" value="ASCC2"/>
</dbReference>
<feature type="compositionally biased region" description="Polar residues" evidence="2">
    <location>
        <begin position="468"/>
        <end position="477"/>
    </location>
</feature>
<dbReference type="Pfam" id="PF07744">
    <property type="entry name" value="SPOC"/>
    <property type="match status" value="1"/>
</dbReference>
<dbReference type="PANTHER" id="PTHR21494">
    <property type="entry name" value="ACTIVATING SIGNAL COINTEGRATOR 1 COMPLEX SUBUNIT 2 ASC-1 COMPLEX SUBUNIT P100"/>
    <property type="match status" value="1"/>
</dbReference>
<protein>
    <recommendedName>
        <fullName evidence="3">RRM domain-containing protein</fullName>
    </recommendedName>
</protein>
<feature type="compositionally biased region" description="Pro residues" evidence="2">
    <location>
        <begin position="891"/>
        <end position="939"/>
    </location>
</feature>
<gene>
    <name evidence="4" type="ORF">DCAR_0310008</name>
</gene>
<feature type="region of interest" description="Disordered" evidence="2">
    <location>
        <begin position="891"/>
        <end position="943"/>
    </location>
</feature>
<dbReference type="Proteomes" id="UP000077755">
    <property type="component" value="Chromosome 3"/>
</dbReference>
<dbReference type="InterPro" id="IPR012921">
    <property type="entry name" value="SPOC_C"/>
</dbReference>
<accession>A0AAF1APV9</accession>
<evidence type="ECO:0000259" key="3">
    <source>
        <dbReference type="PROSITE" id="PS50102"/>
    </source>
</evidence>
<evidence type="ECO:0000256" key="1">
    <source>
        <dbReference type="PROSITE-ProRule" id="PRU00176"/>
    </source>
</evidence>
<evidence type="ECO:0000313" key="5">
    <source>
        <dbReference type="Proteomes" id="UP000077755"/>
    </source>
</evidence>
<dbReference type="InterPro" id="IPR035979">
    <property type="entry name" value="RBD_domain_sf"/>
</dbReference>
<dbReference type="SMART" id="SM00360">
    <property type="entry name" value="RRM"/>
    <property type="match status" value="1"/>
</dbReference>
<reference evidence="4" key="2">
    <citation type="submission" date="2022-03" db="EMBL/GenBank/DDBJ databases">
        <title>Draft title - Genomic analysis of global carrot germplasm unveils the trajectory of domestication and the origin of high carotenoid orange carrot.</title>
        <authorList>
            <person name="Iorizzo M."/>
            <person name="Ellison S."/>
            <person name="Senalik D."/>
            <person name="Macko-Podgorni A."/>
            <person name="Grzebelus D."/>
            <person name="Bostan H."/>
            <person name="Rolling W."/>
            <person name="Curaba J."/>
            <person name="Simon P."/>
        </authorList>
    </citation>
    <scope>NUCLEOTIDE SEQUENCE</scope>
    <source>
        <tissue evidence="4">Leaf</tissue>
    </source>
</reference>
<feature type="region of interest" description="Disordered" evidence="2">
    <location>
        <begin position="1"/>
        <end position="31"/>
    </location>
</feature>
<dbReference type="GO" id="GO:0043130">
    <property type="term" value="F:ubiquitin binding"/>
    <property type="evidence" value="ECO:0007669"/>
    <property type="project" value="TreeGrafter"/>
</dbReference>
<dbReference type="PROSITE" id="PS50102">
    <property type="entry name" value="RRM"/>
    <property type="match status" value="1"/>
</dbReference>
<evidence type="ECO:0000313" key="4">
    <source>
        <dbReference type="EMBL" id="WOG90763.1"/>
    </source>
</evidence>
<dbReference type="PANTHER" id="PTHR21494:SF2">
    <property type="entry name" value="NUCLEIC ACID BINDING PROTEIN"/>
    <property type="match status" value="1"/>
</dbReference>
<organism evidence="4 5">
    <name type="scientific">Daucus carota subsp. sativus</name>
    <name type="common">Carrot</name>
    <dbReference type="NCBI Taxonomy" id="79200"/>
    <lineage>
        <taxon>Eukaryota</taxon>
        <taxon>Viridiplantae</taxon>
        <taxon>Streptophyta</taxon>
        <taxon>Embryophyta</taxon>
        <taxon>Tracheophyta</taxon>
        <taxon>Spermatophyta</taxon>
        <taxon>Magnoliopsida</taxon>
        <taxon>eudicotyledons</taxon>
        <taxon>Gunneridae</taxon>
        <taxon>Pentapetalae</taxon>
        <taxon>asterids</taxon>
        <taxon>campanulids</taxon>
        <taxon>Apiales</taxon>
        <taxon>Apiaceae</taxon>
        <taxon>Apioideae</taxon>
        <taxon>Scandiceae</taxon>
        <taxon>Daucinae</taxon>
        <taxon>Daucus</taxon>
        <taxon>Daucus sect. Daucus</taxon>
    </lineage>
</organism>
<dbReference type="Gene3D" id="3.30.70.330">
    <property type="match status" value="1"/>
</dbReference>
<evidence type="ECO:0000256" key="2">
    <source>
        <dbReference type="SAM" id="MobiDB-lite"/>
    </source>
</evidence>
<dbReference type="AlphaFoldDB" id="A0AAF1APV9"/>
<dbReference type="InterPro" id="IPR012677">
    <property type="entry name" value="Nucleotide-bd_a/b_plait_sf"/>
</dbReference>
<proteinExistence type="predicted"/>
<feature type="region of interest" description="Disordered" evidence="2">
    <location>
        <begin position="431"/>
        <end position="477"/>
    </location>
</feature>
<dbReference type="CDD" id="cd21546">
    <property type="entry name" value="SPOC_FPA-like"/>
    <property type="match status" value="1"/>
</dbReference>
<keyword evidence="5" id="KW-1185">Reference proteome</keyword>
<dbReference type="SUPFAM" id="SSF54928">
    <property type="entry name" value="RNA-binding domain, RBD"/>
    <property type="match status" value="1"/>
</dbReference>